<dbReference type="InterPro" id="IPR017853">
    <property type="entry name" value="GH"/>
</dbReference>
<evidence type="ECO:0000313" key="3">
    <source>
        <dbReference type="EMBL" id="AYG81641.1"/>
    </source>
</evidence>
<feature type="signal peptide" evidence="1">
    <location>
        <begin position="1"/>
        <end position="42"/>
    </location>
</feature>
<dbReference type="RefSeq" id="WP_120722352.1">
    <property type="nucleotide sequence ID" value="NZ_CP032698.1"/>
</dbReference>
<evidence type="ECO:0000259" key="2">
    <source>
        <dbReference type="Pfam" id="PF08924"/>
    </source>
</evidence>
<protein>
    <recommendedName>
        <fullName evidence="2">Rv2525c-like glycoside hydrolase-like domain-containing protein</fullName>
    </recommendedName>
</protein>
<dbReference type="OrthoDB" id="5171321at2"/>
<keyword evidence="1" id="KW-0732">Signal</keyword>
<feature type="domain" description="Rv2525c-like glycoside hydrolase-like" evidence="2">
    <location>
        <begin position="76"/>
        <end position="284"/>
    </location>
</feature>
<accession>A0A387HG69</accession>
<dbReference type="InterPro" id="IPR015020">
    <property type="entry name" value="Rv2525c-like_Glyco_Hydro-like"/>
</dbReference>
<dbReference type="Pfam" id="PF08924">
    <property type="entry name" value="Rv2525c_GlyHyd-like"/>
    <property type="match status" value="1"/>
</dbReference>
<dbReference type="EMBL" id="CP032698">
    <property type="protein sequence ID" value="AYG81641.1"/>
    <property type="molecule type" value="Genomic_DNA"/>
</dbReference>
<dbReference type="AlphaFoldDB" id="A0A387HG69"/>
<name>A0A387HG69_9ACTN</name>
<evidence type="ECO:0000256" key="1">
    <source>
        <dbReference type="SAM" id="SignalP"/>
    </source>
</evidence>
<organism evidence="3 4">
    <name type="scientific">Streptomyces hundungensis</name>
    <dbReference type="NCBI Taxonomy" id="1077946"/>
    <lineage>
        <taxon>Bacteria</taxon>
        <taxon>Bacillati</taxon>
        <taxon>Actinomycetota</taxon>
        <taxon>Actinomycetes</taxon>
        <taxon>Kitasatosporales</taxon>
        <taxon>Streptomycetaceae</taxon>
        <taxon>Streptomyces</taxon>
    </lineage>
</organism>
<feature type="chain" id="PRO_5017410163" description="Rv2525c-like glycoside hydrolase-like domain-containing protein" evidence="1">
    <location>
        <begin position="43"/>
        <end position="292"/>
    </location>
</feature>
<dbReference type="Gene3D" id="3.20.20.80">
    <property type="entry name" value="Glycosidases"/>
    <property type="match status" value="1"/>
</dbReference>
<keyword evidence="4" id="KW-1185">Reference proteome</keyword>
<gene>
    <name evidence="3" type="ORF">DWB77_03804</name>
</gene>
<evidence type="ECO:0000313" key="4">
    <source>
        <dbReference type="Proteomes" id="UP000271554"/>
    </source>
</evidence>
<dbReference type="Proteomes" id="UP000271554">
    <property type="component" value="Chromosome"/>
</dbReference>
<reference evidence="3 4" key="1">
    <citation type="submission" date="2018-10" db="EMBL/GenBank/DDBJ databases">
        <title>Relationship between Morphology and Antimicrobial Activity in Streptomyces.</title>
        <authorList>
            <person name="Kang H.J."/>
            <person name="Kim S.B."/>
        </authorList>
    </citation>
    <scope>NUCLEOTIDE SEQUENCE [LARGE SCALE GENOMIC DNA]</scope>
    <source>
        <strain evidence="3 4">BH38</strain>
    </source>
</reference>
<dbReference type="KEGG" id="shun:DWB77_03804"/>
<proteinExistence type="predicted"/>
<sequence>MRRFRLTSAPSVTASAARATALAALTTALLALATLLAPTAAADDGWEWEDRVADAMSFRGAAFDTCNTPPLDTMRAWKKSSPYRGVGVYYAGRGRHCLVQKNLNEAWVGQVHDMGWQVLPVFVGSQSPCVYAANKQKVKIGNQPVKQGSSEGEQAVQEAAELGIREGSALYLDLEAYNANNAACARTTLDFVRAWNREVRERGYLPGFYSSAESGVRQIEQARVAGKSDLPAAIWFARWRSGPALYQEAALHKDAWQHRRIHQYAGNSDETHGGKRLVVDRNDVDAPVARIG</sequence>
<dbReference type="SUPFAM" id="SSF51445">
    <property type="entry name" value="(Trans)glycosidases"/>
    <property type="match status" value="1"/>
</dbReference>